<protein>
    <submittedName>
        <fullName evidence="3">Ovule protein</fullName>
    </submittedName>
</protein>
<reference evidence="3" key="1">
    <citation type="submission" date="2016-06" db="UniProtKB">
        <authorList>
            <consortium name="WormBaseParasite"/>
        </authorList>
    </citation>
    <scope>IDENTIFICATION</scope>
</reference>
<dbReference type="Proteomes" id="UP000271098">
    <property type="component" value="Unassembled WGS sequence"/>
</dbReference>
<proteinExistence type="predicted"/>
<accession>A0A183CVR9</accession>
<name>A0A183CVR9_9BILA</name>
<sequence>MNEDELVIEVVGMLVMLRRKPSNYSDLSPPVSTSFSILSVHLTCTLGAASKTINLLIQINQACKNVAGNIKEI</sequence>
<dbReference type="WBParaSite" id="GPUH_0000056001-mRNA-1">
    <property type="protein sequence ID" value="GPUH_0000056001-mRNA-1"/>
    <property type="gene ID" value="GPUH_0000056001"/>
</dbReference>
<organism evidence="3">
    <name type="scientific">Gongylonema pulchrum</name>
    <dbReference type="NCBI Taxonomy" id="637853"/>
    <lineage>
        <taxon>Eukaryota</taxon>
        <taxon>Metazoa</taxon>
        <taxon>Ecdysozoa</taxon>
        <taxon>Nematoda</taxon>
        <taxon>Chromadorea</taxon>
        <taxon>Rhabditida</taxon>
        <taxon>Spirurina</taxon>
        <taxon>Spiruromorpha</taxon>
        <taxon>Spiruroidea</taxon>
        <taxon>Gongylonematidae</taxon>
        <taxon>Gongylonema</taxon>
    </lineage>
</organism>
<dbReference type="EMBL" id="UYRT01000522">
    <property type="protein sequence ID" value="VDK28307.1"/>
    <property type="molecule type" value="Genomic_DNA"/>
</dbReference>
<evidence type="ECO:0000313" key="1">
    <source>
        <dbReference type="EMBL" id="VDK28307.1"/>
    </source>
</evidence>
<gene>
    <name evidence="1" type="ORF">GPUH_LOCUS560</name>
</gene>
<reference evidence="1 2" key="2">
    <citation type="submission" date="2018-11" db="EMBL/GenBank/DDBJ databases">
        <authorList>
            <consortium name="Pathogen Informatics"/>
        </authorList>
    </citation>
    <scope>NUCLEOTIDE SEQUENCE [LARGE SCALE GENOMIC DNA]</scope>
</reference>
<evidence type="ECO:0000313" key="3">
    <source>
        <dbReference type="WBParaSite" id="GPUH_0000056001-mRNA-1"/>
    </source>
</evidence>
<keyword evidence="2" id="KW-1185">Reference proteome</keyword>
<dbReference type="AlphaFoldDB" id="A0A183CVR9"/>
<evidence type="ECO:0000313" key="2">
    <source>
        <dbReference type="Proteomes" id="UP000271098"/>
    </source>
</evidence>